<gene>
    <name evidence="2" type="ORF">AB0887_08650</name>
</gene>
<sequence length="55" mass="5380">MLAGGRSAPLSPRHGAAPAVPSLVEDGGDRARAAASRASNSPVNDPISGVDEEAA</sequence>
<name>A0ABV3LRE0_9ACTN</name>
<evidence type="ECO:0000256" key="1">
    <source>
        <dbReference type="SAM" id="MobiDB-lite"/>
    </source>
</evidence>
<dbReference type="Proteomes" id="UP001553843">
    <property type="component" value="Unassembled WGS sequence"/>
</dbReference>
<organism evidence="2 3">
    <name type="scientific">Streptomyces huasconensis</name>
    <dbReference type="NCBI Taxonomy" id="1854574"/>
    <lineage>
        <taxon>Bacteria</taxon>
        <taxon>Bacillati</taxon>
        <taxon>Actinomycetota</taxon>
        <taxon>Actinomycetes</taxon>
        <taxon>Kitasatosporales</taxon>
        <taxon>Streptomycetaceae</taxon>
        <taxon>Streptomyces</taxon>
    </lineage>
</organism>
<feature type="region of interest" description="Disordered" evidence="1">
    <location>
        <begin position="1"/>
        <end position="55"/>
    </location>
</feature>
<keyword evidence="3" id="KW-1185">Reference proteome</keyword>
<dbReference type="RefSeq" id="WP_359771602.1">
    <property type="nucleotide sequence ID" value="NZ_JBEYRR010000001.1"/>
</dbReference>
<protein>
    <submittedName>
        <fullName evidence="2">Uncharacterized protein</fullName>
    </submittedName>
</protein>
<evidence type="ECO:0000313" key="3">
    <source>
        <dbReference type="Proteomes" id="UP001553843"/>
    </source>
</evidence>
<comment type="caution">
    <text evidence="2">The sequence shown here is derived from an EMBL/GenBank/DDBJ whole genome shotgun (WGS) entry which is preliminary data.</text>
</comment>
<dbReference type="EMBL" id="JBEYRS010000003">
    <property type="protein sequence ID" value="MEW2362026.1"/>
    <property type="molecule type" value="Genomic_DNA"/>
</dbReference>
<evidence type="ECO:0000313" key="2">
    <source>
        <dbReference type="EMBL" id="MEW2362026.1"/>
    </source>
</evidence>
<accession>A0ABV3LRE0</accession>
<proteinExistence type="predicted"/>
<reference evidence="2 3" key="1">
    <citation type="submission" date="2024-06" db="EMBL/GenBank/DDBJ databases">
        <title>The Natural Products Discovery Center: Release of the First 8490 Sequenced Strains for Exploring Actinobacteria Biosynthetic Diversity.</title>
        <authorList>
            <person name="Kalkreuter E."/>
            <person name="Kautsar S.A."/>
            <person name="Yang D."/>
            <person name="Bader C.D."/>
            <person name="Teijaro C.N."/>
            <person name="Fluegel L."/>
            <person name="Davis C.M."/>
            <person name="Simpson J.R."/>
            <person name="Lauterbach L."/>
            <person name="Steele A.D."/>
            <person name="Gui C."/>
            <person name="Meng S."/>
            <person name="Li G."/>
            <person name="Viehrig K."/>
            <person name="Ye F."/>
            <person name="Su P."/>
            <person name="Kiefer A.F."/>
            <person name="Nichols A."/>
            <person name="Cepeda A.J."/>
            <person name="Yan W."/>
            <person name="Fan B."/>
            <person name="Jiang Y."/>
            <person name="Adhikari A."/>
            <person name="Zheng C.-J."/>
            <person name="Schuster L."/>
            <person name="Cowan T.M."/>
            <person name="Smanski M.J."/>
            <person name="Chevrette M.G."/>
            <person name="De Carvalho L.P.S."/>
            <person name="Shen B."/>
        </authorList>
    </citation>
    <scope>NUCLEOTIDE SEQUENCE [LARGE SCALE GENOMIC DNA]</scope>
    <source>
        <strain evidence="2 3">NPDC047833</strain>
    </source>
</reference>